<protein>
    <submittedName>
        <fullName evidence="1">Uncharacterized protein</fullName>
    </submittedName>
</protein>
<gene>
    <name evidence="1" type="ORF">ACJIZ3_009390</name>
</gene>
<dbReference type="EMBL" id="JBJXBP010000004">
    <property type="protein sequence ID" value="KAL3834654.1"/>
    <property type="molecule type" value="Genomic_DNA"/>
</dbReference>
<organism evidence="1 2">
    <name type="scientific">Penstemon smallii</name>
    <dbReference type="NCBI Taxonomy" id="265156"/>
    <lineage>
        <taxon>Eukaryota</taxon>
        <taxon>Viridiplantae</taxon>
        <taxon>Streptophyta</taxon>
        <taxon>Embryophyta</taxon>
        <taxon>Tracheophyta</taxon>
        <taxon>Spermatophyta</taxon>
        <taxon>Magnoliopsida</taxon>
        <taxon>eudicotyledons</taxon>
        <taxon>Gunneridae</taxon>
        <taxon>Pentapetalae</taxon>
        <taxon>asterids</taxon>
        <taxon>lamiids</taxon>
        <taxon>Lamiales</taxon>
        <taxon>Plantaginaceae</taxon>
        <taxon>Cheloneae</taxon>
        <taxon>Penstemon</taxon>
    </lineage>
</organism>
<dbReference type="Proteomes" id="UP001634393">
    <property type="component" value="Unassembled WGS sequence"/>
</dbReference>
<keyword evidence="2" id="KW-1185">Reference proteome</keyword>
<reference evidence="1 2" key="1">
    <citation type="submission" date="2024-12" db="EMBL/GenBank/DDBJ databases">
        <title>The unique morphological basis and parallel evolutionary history of personate flowers in Penstemon.</title>
        <authorList>
            <person name="Depatie T.H."/>
            <person name="Wessinger C.A."/>
        </authorList>
    </citation>
    <scope>NUCLEOTIDE SEQUENCE [LARGE SCALE GENOMIC DNA]</scope>
    <source>
        <strain evidence="1">WTNN_2</strain>
        <tissue evidence="1">Leaf</tissue>
    </source>
</reference>
<comment type="caution">
    <text evidence="1">The sequence shown here is derived from an EMBL/GenBank/DDBJ whole genome shotgun (WGS) entry which is preliminary data.</text>
</comment>
<dbReference type="AlphaFoldDB" id="A0ABD3TCD1"/>
<sequence>MAHEALVSLNLMIESFLNIPKYRNIFLPIPETEAVHEEVWSLKAILELDHFEGSERLITLKREILKTIPKFRDLLQDHINRCLLLFPESQSLYAGGGSSNELIFSENLEKVTEEMFSFYQTMLKLKVEFYNVKTLETSNKVSPLADLDDALVSLELLTSFLNMSFFNNFILIKEKQLVQGQVYDFKSSIPWHQIHDKEGEIKLNALRGEMLKAIPKFIDVLQDYINKCQLLFSESQSLDDESRSDLIFYQDLEKVRKEMISFLEKTKKIKEEYNAEDLKTSNKESPIGDENFDGNKALYIRGVNDENLQQLINRVMGESRFDIISVMGMAGIGLDPIIIQKIFC</sequence>
<evidence type="ECO:0000313" key="2">
    <source>
        <dbReference type="Proteomes" id="UP001634393"/>
    </source>
</evidence>
<name>A0ABD3TCD1_9LAMI</name>
<proteinExistence type="predicted"/>
<evidence type="ECO:0000313" key="1">
    <source>
        <dbReference type="EMBL" id="KAL3834654.1"/>
    </source>
</evidence>
<accession>A0ABD3TCD1</accession>
<dbReference type="Gene3D" id="1.20.5.4130">
    <property type="match status" value="1"/>
</dbReference>